<name>A0A2T3XKD8_9BURK</name>
<dbReference type="InterPro" id="IPR002104">
    <property type="entry name" value="Integrase_catalytic"/>
</dbReference>
<keyword evidence="1" id="KW-0233">DNA recombination</keyword>
<dbReference type="InterPro" id="IPR011010">
    <property type="entry name" value="DNA_brk_join_enz"/>
</dbReference>
<dbReference type="Gene3D" id="1.10.443.10">
    <property type="entry name" value="Intergrase catalytic core"/>
    <property type="match status" value="1"/>
</dbReference>
<gene>
    <name evidence="3" type="ORF">C9I57_30290</name>
</gene>
<reference evidence="3 4" key="1">
    <citation type="submission" date="2018-03" db="EMBL/GenBank/DDBJ databases">
        <title>Whole genome analyses suggest that Burkholderia sensu lato contains two further novel genera in the rhizoxinica-symbiotica group Mycetohabitans gen. nov., and Trinickia gen. nov.: implications for the evolution of diazotrophy and nodulation in the Burkholderiaceae.</title>
        <authorList>
            <person name="Estrada De Los Santos P."/>
            <person name="Palmer M."/>
            <person name="Chavez-Ramirez B."/>
            <person name="Steenkamp E.T."/>
            <person name="Hirsch A.M."/>
            <person name="Manyaka P."/>
            <person name="Maluk M."/>
            <person name="Lafos M."/>
            <person name="Crook M."/>
            <person name="Gross E."/>
            <person name="Simon M.F."/>
            <person name="Bueno Dos Reis Junior F."/>
            <person name="Poole P.S."/>
            <person name="Venter S.N."/>
            <person name="James E.K."/>
        </authorList>
    </citation>
    <scope>NUCLEOTIDE SEQUENCE [LARGE SCALE GENOMIC DNA]</scope>
    <source>
        <strain evidence="3 4">JPY-366</strain>
    </source>
</reference>
<feature type="domain" description="Tyr recombinase" evidence="2">
    <location>
        <begin position="47"/>
        <end position="86"/>
    </location>
</feature>
<evidence type="ECO:0000313" key="4">
    <source>
        <dbReference type="Proteomes" id="UP000240638"/>
    </source>
</evidence>
<dbReference type="EMBL" id="PYUC01000025">
    <property type="protein sequence ID" value="PTB16996.1"/>
    <property type="molecule type" value="Genomic_DNA"/>
</dbReference>
<dbReference type="Proteomes" id="UP000240638">
    <property type="component" value="Unassembled WGS sequence"/>
</dbReference>
<dbReference type="Pfam" id="PF00589">
    <property type="entry name" value="Phage_integrase"/>
    <property type="match status" value="1"/>
</dbReference>
<dbReference type="GO" id="GO:0003677">
    <property type="term" value="F:DNA binding"/>
    <property type="evidence" value="ECO:0007669"/>
    <property type="project" value="InterPro"/>
</dbReference>
<evidence type="ECO:0000313" key="3">
    <source>
        <dbReference type="EMBL" id="PTB16996.1"/>
    </source>
</evidence>
<comment type="caution">
    <text evidence="3">The sequence shown here is derived from an EMBL/GenBank/DDBJ whole genome shotgun (WGS) entry which is preliminary data.</text>
</comment>
<sequence length="168" mass="19197">MSDLLDRLRSLQGFLEGTVAALRGPARATLEPTLAAFRRRRACVRPLRHSFGTQAADAQVPLHVIQKILGHRSLQTTTIYVQAKKQRMMREAADYYAARKTREEGAGAATSDERTSRKRETSFEPVKCFFLRDSAARHRADVSCRLRSRRAICRGKALYRVRRQHRCV</sequence>
<dbReference type="InterPro" id="IPR013762">
    <property type="entry name" value="Integrase-like_cat_sf"/>
</dbReference>
<evidence type="ECO:0000256" key="1">
    <source>
        <dbReference type="ARBA" id="ARBA00023172"/>
    </source>
</evidence>
<organism evidence="3 4">
    <name type="scientific">Trinickia symbiotica</name>
    <dbReference type="NCBI Taxonomy" id="863227"/>
    <lineage>
        <taxon>Bacteria</taxon>
        <taxon>Pseudomonadati</taxon>
        <taxon>Pseudomonadota</taxon>
        <taxon>Betaproteobacteria</taxon>
        <taxon>Burkholderiales</taxon>
        <taxon>Burkholderiaceae</taxon>
        <taxon>Trinickia</taxon>
    </lineage>
</organism>
<accession>A0A2T3XKD8</accession>
<evidence type="ECO:0000259" key="2">
    <source>
        <dbReference type="Pfam" id="PF00589"/>
    </source>
</evidence>
<dbReference type="SUPFAM" id="SSF56349">
    <property type="entry name" value="DNA breaking-rejoining enzymes"/>
    <property type="match status" value="1"/>
</dbReference>
<dbReference type="AlphaFoldDB" id="A0A2T3XKD8"/>
<protein>
    <recommendedName>
        <fullName evidence="2">Tyr recombinase domain-containing protein</fullName>
    </recommendedName>
</protein>
<proteinExistence type="predicted"/>
<dbReference type="GO" id="GO:0006310">
    <property type="term" value="P:DNA recombination"/>
    <property type="evidence" value="ECO:0007669"/>
    <property type="project" value="UniProtKB-KW"/>
</dbReference>
<dbReference type="GO" id="GO:0015074">
    <property type="term" value="P:DNA integration"/>
    <property type="evidence" value="ECO:0007669"/>
    <property type="project" value="InterPro"/>
</dbReference>
<dbReference type="RefSeq" id="WP_107154221.1">
    <property type="nucleotide sequence ID" value="NZ_PYUC01000025.1"/>
</dbReference>